<proteinExistence type="predicted"/>
<protein>
    <recommendedName>
        <fullName evidence="4">DUF2975 domain-containing protein</fullName>
    </recommendedName>
</protein>
<keyword evidence="1" id="KW-1133">Transmembrane helix</keyword>
<keyword evidence="3" id="KW-1185">Reference proteome</keyword>
<accession>A0A1M7UK33</accession>
<dbReference type="EMBL" id="FRDN01000013">
    <property type="protein sequence ID" value="SHN83339.1"/>
    <property type="molecule type" value="Genomic_DNA"/>
</dbReference>
<dbReference type="Proteomes" id="UP000184010">
    <property type="component" value="Unassembled WGS sequence"/>
</dbReference>
<sequence>MNSAESVSKFLITLLNITIFFLVLLAFAASSQSFLDHSTAGLDLIISTLFTFIFCGIFIFMIFKLKSILLTVKIGDPFCPNNIKSFYTIAISIFVLGAFDLIGNLNSHQGIILIGTPNFVIKATSFIYILLGCLALVLAEVFKMAYKIKGENDLTI</sequence>
<dbReference type="Pfam" id="PF11188">
    <property type="entry name" value="DUF2975"/>
    <property type="match status" value="1"/>
</dbReference>
<keyword evidence="1" id="KW-0472">Membrane</keyword>
<dbReference type="STRING" id="1121395.SAMN02745215_04008"/>
<evidence type="ECO:0000256" key="1">
    <source>
        <dbReference type="SAM" id="Phobius"/>
    </source>
</evidence>
<feature type="transmembrane region" description="Helical" evidence="1">
    <location>
        <begin position="125"/>
        <end position="142"/>
    </location>
</feature>
<feature type="transmembrane region" description="Helical" evidence="1">
    <location>
        <begin position="44"/>
        <end position="65"/>
    </location>
</feature>
<keyword evidence="1" id="KW-0812">Transmembrane</keyword>
<dbReference type="InterPro" id="IPR021354">
    <property type="entry name" value="DUF2975"/>
</dbReference>
<reference evidence="3" key="1">
    <citation type="submission" date="2016-12" db="EMBL/GenBank/DDBJ databases">
        <authorList>
            <person name="Varghese N."/>
            <person name="Submissions S."/>
        </authorList>
    </citation>
    <scope>NUCLEOTIDE SEQUENCE [LARGE SCALE GENOMIC DNA]</scope>
    <source>
        <strain evidence="3">DSM 11544</strain>
    </source>
</reference>
<dbReference type="RefSeq" id="WP_072774217.1">
    <property type="nucleotide sequence ID" value="NZ_FRDN01000013.1"/>
</dbReference>
<gene>
    <name evidence="2" type="ORF">SAMN02745215_04008</name>
</gene>
<evidence type="ECO:0008006" key="4">
    <source>
        <dbReference type="Google" id="ProtNLM"/>
    </source>
</evidence>
<dbReference type="AlphaFoldDB" id="A0A1M7UK33"/>
<evidence type="ECO:0000313" key="3">
    <source>
        <dbReference type="Proteomes" id="UP000184010"/>
    </source>
</evidence>
<name>A0A1M7UK33_9FIRM</name>
<organism evidence="2 3">
    <name type="scientific">Desulfitobacterium chlororespirans DSM 11544</name>
    <dbReference type="NCBI Taxonomy" id="1121395"/>
    <lineage>
        <taxon>Bacteria</taxon>
        <taxon>Bacillati</taxon>
        <taxon>Bacillota</taxon>
        <taxon>Clostridia</taxon>
        <taxon>Eubacteriales</taxon>
        <taxon>Desulfitobacteriaceae</taxon>
        <taxon>Desulfitobacterium</taxon>
    </lineage>
</organism>
<evidence type="ECO:0000313" key="2">
    <source>
        <dbReference type="EMBL" id="SHN83339.1"/>
    </source>
</evidence>
<feature type="transmembrane region" description="Helical" evidence="1">
    <location>
        <begin position="86"/>
        <end position="105"/>
    </location>
</feature>